<feature type="domain" description="NAD(P)-binding" evidence="1">
    <location>
        <begin position="12"/>
        <end position="312"/>
    </location>
</feature>
<evidence type="ECO:0000259" key="1">
    <source>
        <dbReference type="Pfam" id="PF16363"/>
    </source>
</evidence>
<dbReference type="GO" id="GO:0008446">
    <property type="term" value="F:GDP-mannose 4,6-dehydratase activity"/>
    <property type="evidence" value="ECO:0007669"/>
    <property type="project" value="UniProtKB-EC"/>
</dbReference>
<sequence>MSNNNFDAKNILITGCAGFIGFNLCKTLLLSKNNIIGIDNLSASYDHLIQSNRVKNLKKRNNFLFVEKNLLEISKIKTIFKQYNIDNIIHLAANVGVRESIVEPLKYVDNNIKVTNNLLELCRMYDISQFIFSSSSSVYGNNEGYLKETMAPQPISPYAVSKRSCELYGETYSYLYDINFCSLRLFTVYGPHQRPDMAISRFVNAIRQDKAIVVNGDGSTRRDFTYIDDIVDGFMRAAKKRIKFEIINLGTGKSISLSSLIKKIERYIGKKAKIIYKEGYKSDPVETLADITKAKKLLGYEPKITIDEGLKKYINWIGKSTVK</sequence>
<protein>
    <submittedName>
        <fullName evidence="2">GDP-mannose 4,6-dehydratase</fullName>
        <ecNumber evidence="2">4.2.1.47</ecNumber>
    </submittedName>
</protein>
<dbReference type="InterPro" id="IPR036291">
    <property type="entry name" value="NAD(P)-bd_dom_sf"/>
</dbReference>
<proteinExistence type="predicted"/>
<dbReference type="AlphaFoldDB" id="A0A9Y1FLC1"/>
<evidence type="ECO:0000313" key="2">
    <source>
        <dbReference type="EMBL" id="UJG41532.1"/>
    </source>
</evidence>
<dbReference type="Gene3D" id="3.40.50.720">
    <property type="entry name" value="NAD(P)-binding Rossmann-like Domain"/>
    <property type="match status" value="1"/>
</dbReference>
<organism evidence="2">
    <name type="scientific">Candidatus Heimdallarchaeum aukensis</name>
    <dbReference type="NCBI Taxonomy" id="2876573"/>
    <lineage>
        <taxon>Archaea</taxon>
        <taxon>Promethearchaeati</taxon>
        <taxon>Candidatus Heimdallarchaeota</taxon>
        <taxon>Candidatus Heimdallarchaeia (ex Rinke et al. 2021) (nom. nud.)</taxon>
        <taxon>Candidatus Heimdallarchaeales</taxon>
        <taxon>Candidatus Heimdallarchaeaceae</taxon>
        <taxon>Candidatus Heimdallarchaeum</taxon>
    </lineage>
</organism>
<dbReference type="EMBL" id="CP084166">
    <property type="protein sequence ID" value="UJG41532.1"/>
    <property type="molecule type" value="Genomic_DNA"/>
</dbReference>
<dbReference type="InterPro" id="IPR016040">
    <property type="entry name" value="NAD(P)-bd_dom"/>
</dbReference>
<dbReference type="PANTHER" id="PTHR43000">
    <property type="entry name" value="DTDP-D-GLUCOSE 4,6-DEHYDRATASE-RELATED"/>
    <property type="match status" value="1"/>
</dbReference>
<dbReference type="EC" id="4.2.1.47" evidence="2"/>
<keyword evidence="2" id="KW-0456">Lyase</keyword>
<dbReference type="Gene3D" id="3.90.25.10">
    <property type="entry name" value="UDP-galactose 4-epimerase, domain 1"/>
    <property type="match status" value="1"/>
</dbReference>
<gene>
    <name evidence="2" type="ORF">K9W45_03475</name>
</gene>
<dbReference type="SUPFAM" id="SSF51735">
    <property type="entry name" value="NAD(P)-binding Rossmann-fold domains"/>
    <property type="match status" value="1"/>
</dbReference>
<dbReference type="Pfam" id="PF16363">
    <property type="entry name" value="GDP_Man_Dehyd"/>
    <property type="match status" value="1"/>
</dbReference>
<dbReference type="Proteomes" id="UP001201020">
    <property type="component" value="Chromosome"/>
</dbReference>
<dbReference type="PRINTS" id="PR01713">
    <property type="entry name" value="NUCEPIMERASE"/>
</dbReference>
<accession>A0A9Y1FLC1</accession>
<name>A0A9Y1FLC1_9ARCH</name>
<reference evidence="2" key="1">
    <citation type="journal article" date="2022" name="Nat. Microbiol.">
        <title>Unique mobile elements and scalable gene flow at the prokaryote-eukaryote boundary revealed by circularized Asgard archaea genomes.</title>
        <authorList>
            <person name="Wu F."/>
            <person name="Speth D.R."/>
            <person name="Philosof A."/>
            <person name="Cremiere A."/>
            <person name="Narayanan A."/>
            <person name="Barco R.A."/>
            <person name="Connon S.A."/>
            <person name="Amend J.P."/>
            <person name="Antoshechkin I.A."/>
            <person name="Orphan V.J."/>
        </authorList>
    </citation>
    <scope>NUCLEOTIDE SEQUENCE</scope>
    <source>
        <strain evidence="2">PM71</strain>
    </source>
</reference>